<protein>
    <submittedName>
        <fullName evidence="2">RHTO0S06e10044g1_1</fullName>
    </submittedName>
</protein>
<dbReference type="EMBL" id="LK052941">
    <property type="protein sequence ID" value="CDR42120.1"/>
    <property type="molecule type" value="Genomic_DNA"/>
</dbReference>
<feature type="compositionally biased region" description="Acidic residues" evidence="1">
    <location>
        <begin position="248"/>
        <end position="271"/>
    </location>
</feature>
<evidence type="ECO:0000313" key="2">
    <source>
        <dbReference type="EMBL" id="CDR42120.1"/>
    </source>
</evidence>
<proteinExistence type="predicted"/>
<gene>
    <name evidence="2" type="ORF">RHTO0S_06e10044g</name>
</gene>
<dbReference type="Gene3D" id="3.30.710.10">
    <property type="entry name" value="Potassium Channel Kv1.1, Chain A"/>
    <property type="match status" value="1"/>
</dbReference>
<organism evidence="2">
    <name type="scientific">Rhodotorula toruloides</name>
    <name type="common">Yeast</name>
    <name type="synonym">Rhodosporidium toruloides</name>
    <dbReference type="NCBI Taxonomy" id="5286"/>
    <lineage>
        <taxon>Eukaryota</taxon>
        <taxon>Fungi</taxon>
        <taxon>Dikarya</taxon>
        <taxon>Basidiomycota</taxon>
        <taxon>Pucciniomycotina</taxon>
        <taxon>Microbotryomycetes</taxon>
        <taxon>Sporidiobolales</taxon>
        <taxon>Sporidiobolaceae</taxon>
        <taxon>Rhodotorula</taxon>
    </lineage>
</organism>
<dbReference type="OrthoDB" id="6359816at2759"/>
<reference evidence="2" key="1">
    <citation type="journal article" date="2014" name="Genome Announc.">
        <title>Draft genome sequence of Rhodosporidium toruloides CECT1137, an oleaginous yeast of biotechnological interest.</title>
        <authorList>
            <person name="Morin N."/>
            <person name="Calcas X."/>
            <person name="Devillers H."/>
            <person name="Durrens P."/>
            <person name="Sherman D.J."/>
            <person name="Nicaud J.-M."/>
            <person name="Neuveglise C."/>
        </authorList>
    </citation>
    <scope>NUCLEOTIDE SEQUENCE</scope>
    <source>
        <strain evidence="2">CECT1137</strain>
    </source>
</reference>
<sequence>MQFLARHGSAGQLTCYEWRISVPLAAVTTTNPLDSSVTFPDLGGASCSCTFSLRSANGFEALWTAQTSGPSLATDALSSAEFYWTTEDGQNGALISSVVGQIRQEWPNETSQSLSLTVLWAELEHAAAVSDGQFISPTHSFFLLRLRFTSVATLGLAAPGRRQNTGAMSAQDEFRLERLADMQTSPLSHDVRLCISTTGSSAQYLWTDSRTLSHFSAYFRDLFPSGFNDANKRTLAEHSCETVKVEADDNVDASDDSDAEDAEMTEAEDTTETSLPPDWRFYSISIPGFSRRTWRVVLLWMSTSNCLFAPLKSSPSSTTTESTNSSMLAASPKSVYRLAHYLRIPPLAALALTELERQLSPSIAAIELFASATVEFDEIREVVVAYTIKHWDGVVKTSEYKDAMDKCRRGELALSGPLPAALLPYLLRPA</sequence>
<name>A0A061AY20_RHOTO</name>
<dbReference type="AlphaFoldDB" id="A0A061AY20"/>
<feature type="region of interest" description="Disordered" evidence="1">
    <location>
        <begin position="246"/>
        <end position="273"/>
    </location>
</feature>
<accession>A0A061AY20</accession>
<evidence type="ECO:0000256" key="1">
    <source>
        <dbReference type="SAM" id="MobiDB-lite"/>
    </source>
</evidence>
<dbReference type="InterPro" id="IPR011333">
    <property type="entry name" value="SKP1/BTB/POZ_sf"/>
</dbReference>